<dbReference type="Proteomes" id="UP000294848">
    <property type="component" value="Unassembled WGS sequence"/>
</dbReference>
<organism evidence="2 3">
    <name type="scientific">Sunxiuqinia elliptica</name>
    <dbReference type="NCBI Taxonomy" id="655355"/>
    <lineage>
        <taxon>Bacteria</taxon>
        <taxon>Pseudomonadati</taxon>
        <taxon>Bacteroidota</taxon>
        <taxon>Bacteroidia</taxon>
        <taxon>Marinilabiliales</taxon>
        <taxon>Prolixibacteraceae</taxon>
        <taxon>Sunxiuqinia</taxon>
    </lineage>
</organism>
<accession>A0A4R6HB84</accession>
<sequence>MLLQFIVLALFGMAMAHVEGVVVVYLRKAIGLLDPKVDNRQALDQVPRRYVQIEMTREAATIVMLVSLAWLMGENLLHQIMVFLWTFAFWDLFYYVSLYLLIGWPPKLTTTDVLFLIPRPWIAPVWFPLGVSSLTIILIFLLYLLPYC</sequence>
<dbReference type="OrthoDB" id="9797929at2"/>
<feature type="transmembrane region" description="Helical" evidence="1">
    <location>
        <begin position="80"/>
        <end position="102"/>
    </location>
</feature>
<dbReference type="RefSeq" id="WP_133463669.1">
    <property type="nucleotide sequence ID" value="NZ_SNWI01000001.1"/>
</dbReference>
<keyword evidence="1" id="KW-0472">Membrane</keyword>
<evidence type="ECO:0000256" key="1">
    <source>
        <dbReference type="SAM" id="Phobius"/>
    </source>
</evidence>
<reference evidence="2 3" key="1">
    <citation type="submission" date="2019-03" db="EMBL/GenBank/DDBJ databases">
        <title>Freshwater and sediment microbial communities from various areas in North America, analyzing microbe dynamics in response to fracking.</title>
        <authorList>
            <person name="Lamendella R."/>
        </authorList>
    </citation>
    <scope>NUCLEOTIDE SEQUENCE [LARGE SCALE GENOMIC DNA]</scope>
    <source>
        <strain evidence="2 3">114D</strain>
    </source>
</reference>
<name>A0A4R6HB84_9BACT</name>
<feature type="transmembrane region" description="Helical" evidence="1">
    <location>
        <begin position="122"/>
        <end position="145"/>
    </location>
</feature>
<protein>
    <submittedName>
        <fullName evidence="2">Uncharacterized protein</fullName>
    </submittedName>
</protein>
<dbReference type="EMBL" id="SNWI01000001">
    <property type="protein sequence ID" value="TDO05650.1"/>
    <property type="molecule type" value="Genomic_DNA"/>
</dbReference>
<gene>
    <name evidence="2" type="ORF">DET52_1011014</name>
</gene>
<dbReference type="AlphaFoldDB" id="A0A4R6HB84"/>
<evidence type="ECO:0000313" key="2">
    <source>
        <dbReference type="EMBL" id="TDO05650.1"/>
    </source>
</evidence>
<keyword evidence="1" id="KW-1133">Transmembrane helix</keyword>
<evidence type="ECO:0000313" key="3">
    <source>
        <dbReference type="Proteomes" id="UP000294848"/>
    </source>
</evidence>
<comment type="caution">
    <text evidence="2">The sequence shown here is derived from an EMBL/GenBank/DDBJ whole genome shotgun (WGS) entry which is preliminary data.</text>
</comment>
<keyword evidence="1" id="KW-0812">Transmembrane</keyword>
<proteinExistence type="predicted"/>